<reference evidence="3 4" key="1">
    <citation type="submission" date="2024-05" db="EMBL/GenBank/DDBJ databases">
        <authorList>
            <person name="Duchaud E."/>
        </authorList>
    </citation>
    <scope>NUCLEOTIDE SEQUENCE [LARGE SCALE GENOMIC DNA]</scope>
    <source>
        <strain evidence="3">Ena-SAMPLE-TAB-13-05-2024-13:56:06:370-140305</strain>
    </source>
</reference>
<dbReference type="Proteomes" id="UP001497602">
    <property type="component" value="Unassembled WGS sequence"/>
</dbReference>
<evidence type="ECO:0000313" key="3">
    <source>
        <dbReference type="EMBL" id="CAL2105846.1"/>
    </source>
</evidence>
<gene>
    <name evidence="3" type="ORF">T190115A13A_10002</name>
</gene>
<dbReference type="Gene3D" id="2.60.40.10">
    <property type="entry name" value="Immunoglobulins"/>
    <property type="match status" value="1"/>
</dbReference>
<comment type="caution">
    <text evidence="3">The sequence shown here is derived from an EMBL/GenBank/DDBJ whole genome shotgun (WGS) entry which is preliminary data.</text>
</comment>
<dbReference type="EMBL" id="CAXJRC010000011">
    <property type="protein sequence ID" value="CAL2105846.1"/>
    <property type="molecule type" value="Genomic_DNA"/>
</dbReference>
<name>A0ABP1FAI4_9FLAO</name>
<evidence type="ECO:0000256" key="1">
    <source>
        <dbReference type="ARBA" id="ARBA00022729"/>
    </source>
</evidence>
<proteinExistence type="predicted"/>
<keyword evidence="4" id="KW-1185">Reference proteome</keyword>
<dbReference type="RefSeq" id="WP_348737664.1">
    <property type="nucleotide sequence ID" value="NZ_CAXJRC010000011.1"/>
</dbReference>
<organism evidence="3 4">
    <name type="scientific">Tenacibaculum vairaonense</name>
    <dbReference type="NCBI Taxonomy" id="3137860"/>
    <lineage>
        <taxon>Bacteria</taxon>
        <taxon>Pseudomonadati</taxon>
        <taxon>Bacteroidota</taxon>
        <taxon>Flavobacteriia</taxon>
        <taxon>Flavobacteriales</taxon>
        <taxon>Flavobacteriaceae</taxon>
        <taxon>Tenacibaculum</taxon>
    </lineage>
</organism>
<protein>
    <recommendedName>
        <fullName evidence="5">Secretion system C-terminal sorting domain-containing protein</fullName>
    </recommendedName>
</protein>
<dbReference type="InterPro" id="IPR026444">
    <property type="entry name" value="Secre_tail"/>
</dbReference>
<feature type="chain" id="PRO_5046498808" description="Secretion system C-terminal sorting domain-containing protein" evidence="2">
    <location>
        <begin position="22"/>
        <end position="418"/>
    </location>
</feature>
<evidence type="ECO:0000256" key="2">
    <source>
        <dbReference type="SAM" id="SignalP"/>
    </source>
</evidence>
<keyword evidence="1 2" id="KW-0732">Signal</keyword>
<dbReference type="InterPro" id="IPR013783">
    <property type="entry name" value="Ig-like_fold"/>
</dbReference>
<dbReference type="NCBIfam" id="TIGR04183">
    <property type="entry name" value="Por_Secre_tail"/>
    <property type="match status" value="1"/>
</dbReference>
<accession>A0ABP1FAI4</accession>
<sequence length="418" mass="46903">MKKTLFFVLLCTLFNFSMIFSQEFTFFKLTESLSPFRSVEEGGNLSIEDDNKSSWLFEFSINDNEGSSFKGNVYLRFKVGTDIYTMASKSVEHSNLSSGVTVDDREFFYFKDNFPSSGDSGKIYAEFVYNNGTSFKSKYINVEIIREEPLEVNAGDDKSYKCKGVTLGGTPTATGGSEVYTYKWSPSDGLSSSTIANPIASPTKNMSYTVTVKDSKGNEATDVVKVTYDVISNHKISVSRLGMVASISTCLSGGVSYIWQGWRTGEGHLFTTTKWTDLDTSGGTSFNDVHPVWAKYRRIAVYEGETFASNEITFQDLIHLFRKPTSKVKNVDLNTVIEGKGEIKLYPNRTKGNLNINIDVERIKNIEVYNTLGVLVSVFRPKTQTFQLAENINNGSYFFVCYLNSTDRVIKQHVFVNK</sequence>
<evidence type="ECO:0008006" key="5">
    <source>
        <dbReference type="Google" id="ProtNLM"/>
    </source>
</evidence>
<evidence type="ECO:0000313" key="4">
    <source>
        <dbReference type="Proteomes" id="UP001497602"/>
    </source>
</evidence>
<feature type="signal peptide" evidence="2">
    <location>
        <begin position="1"/>
        <end position="21"/>
    </location>
</feature>